<dbReference type="VEuPathDB" id="FungiDB:RhiirFUN_005455"/>
<evidence type="ECO:0000313" key="2">
    <source>
        <dbReference type="EMBL" id="PKK63600.1"/>
    </source>
</evidence>
<dbReference type="AlphaFoldDB" id="A0A2N1MPN9"/>
<sequence>MDPGDVPEELRNLTEIEEMLIARIFPIVLVYCLHGDQYAYRGHSRTLLAKTKQSYYTDIVINEEVLQSLPEDRPIDDQLLQIDDVDDIYEVMIGSNFVPAPLPSPNEEQAISDTLNRVQDNDIPITWPNIDGTFINEFQTPGYIACAFSTLYPTGNGDLHSNHIREVKPSEYFLHLLKYKDGRFACHSHWRYFALNSQMRWRVLQEARVYVKQVLDDKQYTVEEIKEMVEKDNHMADRIVRFRKPCVELDSFGQRGDMSLNA</sequence>
<evidence type="ECO:0000259" key="1">
    <source>
        <dbReference type="Pfam" id="PF20209"/>
    </source>
</evidence>
<accession>A0A2N1MPN9</accession>
<comment type="caution">
    <text evidence="2">The sequence shown here is derived from an EMBL/GenBank/DDBJ whole genome shotgun (WGS) entry which is preliminary data.</text>
</comment>
<organism evidence="2 3">
    <name type="scientific">Rhizophagus irregularis</name>
    <dbReference type="NCBI Taxonomy" id="588596"/>
    <lineage>
        <taxon>Eukaryota</taxon>
        <taxon>Fungi</taxon>
        <taxon>Fungi incertae sedis</taxon>
        <taxon>Mucoromycota</taxon>
        <taxon>Glomeromycotina</taxon>
        <taxon>Glomeromycetes</taxon>
        <taxon>Glomerales</taxon>
        <taxon>Glomeraceae</taxon>
        <taxon>Rhizophagus</taxon>
    </lineage>
</organism>
<dbReference type="EMBL" id="LLXL01001612">
    <property type="protein sequence ID" value="PKK63600.1"/>
    <property type="molecule type" value="Genomic_DNA"/>
</dbReference>
<protein>
    <recommendedName>
        <fullName evidence="1">DUF6570 domain-containing protein</fullName>
    </recommendedName>
</protein>
<dbReference type="InterPro" id="IPR046700">
    <property type="entry name" value="DUF6570"/>
</dbReference>
<gene>
    <name evidence="2" type="ORF">RhiirC2_716869</name>
</gene>
<proteinExistence type="predicted"/>
<dbReference type="VEuPathDB" id="FungiDB:RhiirA1_473305"/>
<evidence type="ECO:0000313" key="3">
    <source>
        <dbReference type="Proteomes" id="UP000233469"/>
    </source>
</evidence>
<dbReference type="Proteomes" id="UP000233469">
    <property type="component" value="Unassembled WGS sequence"/>
</dbReference>
<feature type="domain" description="DUF6570" evidence="1">
    <location>
        <begin position="1"/>
        <end position="44"/>
    </location>
</feature>
<reference evidence="2 3" key="1">
    <citation type="submission" date="2016-04" db="EMBL/GenBank/DDBJ databases">
        <title>Genome analyses suggest a sexual origin of heterokaryosis in a supposedly ancient asexual fungus.</title>
        <authorList>
            <person name="Ropars J."/>
            <person name="Sedzielewska K."/>
            <person name="Noel J."/>
            <person name="Charron P."/>
            <person name="Farinelli L."/>
            <person name="Marton T."/>
            <person name="Kruger M."/>
            <person name="Pelin A."/>
            <person name="Brachmann A."/>
            <person name="Corradi N."/>
        </authorList>
    </citation>
    <scope>NUCLEOTIDE SEQUENCE [LARGE SCALE GENOMIC DNA]</scope>
    <source>
        <strain evidence="2 3">C2</strain>
    </source>
</reference>
<reference evidence="2 3" key="2">
    <citation type="submission" date="2017-10" db="EMBL/GenBank/DDBJ databases">
        <title>Extensive intraspecific genome diversity in a model arbuscular mycorrhizal fungus.</title>
        <authorList>
            <person name="Chen E.C.H."/>
            <person name="Morin E."/>
            <person name="Baudet D."/>
            <person name="Noel J."/>
            <person name="Ndikumana S."/>
            <person name="Charron P."/>
            <person name="St-Onge C."/>
            <person name="Giorgi J."/>
            <person name="Grigoriev I.V."/>
            <person name="Roux C."/>
            <person name="Martin F.M."/>
            <person name="Corradi N."/>
        </authorList>
    </citation>
    <scope>NUCLEOTIDE SEQUENCE [LARGE SCALE GENOMIC DNA]</scope>
    <source>
        <strain evidence="2 3">C2</strain>
    </source>
</reference>
<name>A0A2N1MPN9_9GLOM</name>
<dbReference type="Pfam" id="PF20209">
    <property type="entry name" value="DUF6570"/>
    <property type="match status" value="1"/>
</dbReference>